<protein>
    <submittedName>
        <fullName evidence="5">AraC family transcriptional regulator</fullName>
    </submittedName>
</protein>
<dbReference type="InterPro" id="IPR050204">
    <property type="entry name" value="AraC_XylS_family_regulators"/>
</dbReference>
<organism evidence="5 6">
    <name type="scientific">Siphonobacter curvatus</name>
    <dbReference type="NCBI Taxonomy" id="2094562"/>
    <lineage>
        <taxon>Bacteria</taxon>
        <taxon>Pseudomonadati</taxon>
        <taxon>Bacteroidota</taxon>
        <taxon>Cytophagia</taxon>
        <taxon>Cytophagales</taxon>
        <taxon>Cytophagaceae</taxon>
        <taxon>Siphonobacter</taxon>
    </lineage>
</organism>
<dbReference type="EMBL" id="PTRA01000002">
    <property type="protein sequence ID" value="PQA56780.1"/>
    <property type="molecule type" value="Genomic_DNA"/>
</dbReference>
<dbReference type="PRINTS" id="PR00032">
    <property type="entry name" value="HTHARAC"/>
</dbReference>
<keyword evidence="6" id="KW-1185">Reference proteome</keyword>
<dbReference type="InterPro" id="IPR018060">
    <property type="entry name" value="HTH_AraC"/>
</dbReference>
<dbReference type="GO" id="GO:0043565">
    <property type="term" value="F:sequence-specific DNA binding"/>
    <property type="evidence" value="ECO:0007669"/>
    <property type="project" value="InterPro"/>
</dbReference>
<comment type="caution">
    <text evidence="5">The sequence shown here is derived from an EMBL/GenBank/DDBJ whole genome shotgun (WGS) entry which is preliminary data.</text>
</comment>
<dbReference type="InterPro" id="IPR009057">
    <property type="entry name" value="Homeodomain-like_sf"/>
</dbReference>
<dbReference type="Pfam" id="PF02311">
    <property type="entry name" value="AraC_binding"/>
    <property type="match status" value="1"/>
</dbReference>
<dbReference type="SUPFAM" id="SSF51215">
    <property type="entry name" value="Regulatory protein AraC"/>
    <property type="match status" value="1"/>
</dbReference>
<dbReference type="AlphaFoldDB" id="A0A2S7IJG2"/>
<dbReference type="PANTHER" id="PTHR46796">
    <property type="entry name" value="HTH-TYPE TRANSCRIPTIONAL ACTIVATOR RHAS-RELATED"/>
    <property type="match status" value="1"/>
</dbReference>
<sequence>MNALPTGQFYGQTNQKLQVGHLTLTDTEYTHPWVDWHYHENAYFTFILQGKVLEGNRKERYTCTAGSLLFHHWQEAHYNQKPEGYTRGFHVELNADWFQSYEIKPLQGSIDIQHPQAKRLMYNLVKEAKRHASYTPLAMEALLIELFGELTQTSNRLYIREPVWVKQLRELLHDAPEEPWTLNQLAEHLALHPVYLCREMPRYFNCRFGEYLRMIRLQKALPLLLKQGLSLTHIALDCGFADQSHFIRSFRNQYELTPFAYRKLFVG</sequence>
<feature type="domain" description="HTH araC/xylS-type" evidence="4">
    <location>
        <begin position="166"/>
        <end position="264"/>
    </location>
</feature>
<dbReference type="GO" id="GO:0003700">
    <property type="term" value="F:DNA-binding transcription factor activity"/>
    <property type="evidence" value="ECO:0007669"/>
    <property type="project" value="InterPro"/>
</dbReference>
<keyword evidence="3" id="KW-0804">Transcription</keyword>
<dbReference type="SMART" id="SM00342">
    <property type="entry name" value="HTH_ARAC"/>
    <property type="match status" value="1"/>
</dbReference>
<dbReference type="InterPro" id="IPR003313">
    <property type="entry name" value="AraC-bd"/>
</dbReference>
<evidence type="ECO:0000256" key="1">
    <source>
        <dbReference type="ARBA" id="ARBA00023015"/>
    </source>
</evidence>
<keyword evidence="1" id="KW-0805">Transcription regulation</keyword>
<dbReference type="InterPro" id="IPR037923">
    <property type="entry name" value="HTH-like"/>
</dbReference>
<dbReference type="InterPro" id="IPR020449">
    <property type="entry name" value="Tscrpt_reg_AraC-type_HTH"/>
</dbReference>
<name>A0A2S7IJG2_9BACT</name>
<keyword evidence="2" id="KW-0238">DNA-binding</keyword>
<gene>
    <name evidence="5" type="ORF">C5O19_15675</name>
</gene>
<evidence type="ECO:0000313" key="5">
    <source>
        <dbReference type="EMBL" id="PQA56780.1"/>
    </source>
</evidence>
<evidence type="ECO:0000259" key="4">
    <source>
        <dbReference type="PROSITE" id="PS01124"/>
    </source>
</evidence>
<dbReference type="Pfam" id="PF12833">
    <property type="entry name" value="HTH_18"/>
    <property type="match status" value="1"/>
</dbReference>
<evidence type="ECO:0000256" key="2">
    <source>
        <dbReference type="ARBA" id="ARBA00023125"/>
    </source>
</evidence>
<proteinExistence type="predicted"/>
<dbReference type="SUPFAM" id="SSF46689">
    <property type="entry name" value="Homeodomain-like"/>
    <property type="match status" value="1"/>
</dbReference>
<dbReference type="PROSITE" id="PS01124">
    <property type="entry name" value="HTH_ARAC_FAMILY_2"/>
    <property type="match status" value="1"/>
</dbReference>
<dbReference type="Proteomes" id="UP000239590">
    <property type="component" value="Unassembled WGS sequence"/>
</dbReference>
<reference evidence="6" key="1">
    <citation type="submission" date="2018-02" db="EMBL/GenBank/DDBJ databases">
        <title>Genome sequencing of Solimonas sp. HR-BB.</title>
        <authorList>
            <person name="Lee Y."/>
            <person name="Jeon C.O."/>
        </authorList>
    </citation>
    <scope>NUCLEOTIDE SEQUENCE [LARGE SCALE GENOMIC DNA]</scope>
    <source>
        <strain evidence="6">HR-U</strain>
    </source>
</reference>
<evidence type="ECO:0000313" key="6">
    <source>
        <dbReference type="Proteomes" id="UP000239590"/>
    </source>
</evidence>
<dbReference type="OrthoDB" id="511992at2"/>
<accession>A0A2S7IJG2</accession>
<dbReference type="PANTHER" id="PTHR46796:SF12">
    <property type="entry name" value="HTH-TYPE DNA-BINDING TRANSCRIPTIONAL ACTIVATOR EUTR"/>
    <property type="match status" value="1"/>
</dbReference>
<dbReference type="RefSeq" id="WP_104714291.1">
    <property type="nucleotide sequence ID" value="NZ_PTRA01000002.1"/>
</dbReference>
<evidence type="ECO:0000256" key="3">
    <source>
        <dbReference type="ARBA" id="ARBA00023163"/>
    </source>
</evidence>
<dbReference type="Gene3D" id="1.10.10.60">
    <property type="entry name" value="Homeodomain-like"/>
    <property type="match status" value="1"/>
</dbReference>